<accession>A0AAV5JNH9</accession>
<evidence type="ECO:0000313" key="2">
    <source>
        <dbReference type="Proteomes" id="UP001054252"/>
    </source>
</evidence>
<proteinExistence type="predicted"/>
<dbReference type="EMBL" id="BPVZ01000042">
    <property type="protein sequence ID" value="GKV15132.1"/>
    <property type="molecule type" value="Genomic_DNA"/>
</dbReference>
<sequence length="36" mass="4185">MEILSSQKRMLEHMMKVASSMNISLLILKNNLKNTH</sequence>
<keyword evidence="2" id="KW-1185">Reference proteome</keyword>
<protein>
    <submittedName>
        <fullName evidence="1">Uncharacterized protein</fullName>
    </submittedName>
</protein>
<name>A0AAV5JNH9_9ROSI</name>
<gene>
    <name evidence="1" type="ORF">SLEP1_g25934</name>
</gene>
<dbReference type="AlphaFoldDB" id="A0AAV5JNH9"/>
<comment type="caution">
    <text evidence="1">The sequence shown here is derived from an EMBL/GenBank/DDBJ whole genome shotgun (WGS) entry which is preliminary data.</text>
</comment>
<evidence type="ECO:0000313" key="1">
    <source>
        <dbReference type="EMBL" id="GKV15132.1"/>
    </source>
</evidence>
<reference evidence="1 2" key="1">
    <citation type="journal article" date="2021" name="Commun. Biol.">
        <title>The genome of Shorea leprosula (Dipterocarpaceae) highlights the ecological relevance of drought in aseasonal tropical rainforests.</title>
        <authorList>
            <person name="Ng K.K.S."/>
            <person name="Kobayashi M.J."/>
            <person name="Fawcett J.A."/>
            <person name="Hatakeyama M."/>
            <person name="Paape T."/>
            <person name="Ng C.H."/>
            <person name="Ang C.C."/>
            <person name="Tnah L.H."/>
            <person name="Lee C.T."/>
            <person name="Nishiyama T."/>
            <person name="Sese J."/>
            <person name="O'Brien M.J."/>
            <person name="Copetti D."/>
            <person name="Mohd Noor M.I."/>
            <person name="Ong R.C."/>
            <person name="Putra M."/>
            <person name="Sireger I.Z."/>
            <person name="Indrioko S."/>
            <person name="Kosugi Y."/>
            <person name="Izuno A."/>
            <person name="Isagi Y."/>
            <person name="Lee S.L."/>
            <person name="Shimizu K.K."/>
        </authorList>
    </citation>
    <scope>NUCLEOTIDE SEQUENCE [LARGE SCALE GENOMIC DNA]</scope>
    <source>
        <strain evidence="1">214</strain>
    </source>
</reference>
<dbReference type="Proteomes" id="UP001054252">
    <property type="component" value="Unassembled WGS sequence"/>
</dbReference>
<organism evidence="1 2">
    <name type="scientific">Rubroshorea leprosula</name>
    <dbReference type="NCBI Taxonomy" id="152421"/>
    <lineage>
        <taxon>Eukaryota</taxon>
        <taxon>Viridiplantae</taxon>
        <taxon>Streptophyta</taxon>
        <taxon>Embryophyta</taxon>
        <taxon>Tracheophyta</taxon>
        <taxon>Spermatophyta</taxon>
        <taxon>Magnoliopsida</taxon>
        <taxon>eudicotyledons</taxon>
        <taxon>Gunneridae</taxon>
        <taxon>Pentapetalae</taxon>
        <taxon>rosids</taxon>
        <taxon>malvids</taxon>
        <taxon>Malvales</taxon>
        <taxon>Dipterocarpaceae</taxon>
        <taxon>Rubroshorea</taxon>
    </lineage>
</organism>